<dbReference type="EMBL" id="CAJFCJ010000005">
    <property type="protein sequence ID" value="CAD5114876.1"/>
    <property type="molecule type" value="Genomic_DNA"/>
</dbReference>
<evidence type="ECO:0000313" key="2">
    <source>
        <dbReference type="Proteomes" id="UP000549394"/>
    </source>
</evidence>
<evidence type="ECO:0000313" key="1">
    <source>
        <dbReference type="EMBL" id="CAD5114876.1"/>
    </source>
</evidence>
<gene>
    <name evidence="1" type="ORF">DGYR_LOCUS3679</name>
</gene>
<dbReference type="Gene3D" id="1.10.3450.30">
    <property type="match status" value="1"/>
</dbReference>
<dbReference type="GO" id="GO:0042149">
    <property type="term" value="P:cellular response to glucose starvation"/>
    <property type="evidence" value="ECO:0007669"/>
    <property type="project" value="TreeGrafter"/>
</dbReference>
<comment type="caution">
    <text evidence="1">The sequence shown here is derived from an EMBL/GenBank/DDBJ whole genome shotgun (WGS) entry which is preliminary data.</text>
</comment>
<sequence length="449" mass="51807">MTPETENISEVLGQYFNEIGRFSYDSAKEILDKFQHNTKLDASFSNFLSVLNNLITAEKAYSSLSFLKSKWFGGKNENTQDLYFILFQQIEGLLKETNLNNLIQHLCIHLSRFVEARRSTTDFYEQLSSTNLKTSFSANDLLCKMQVIEENYTKDFHHPLLNPLKTSFSLECEIVSELLNSQDSISTWKFLPSTLHMHNAKNKLDYWTKNAQQKEEKSSKLSLFSSSSQVTYVLPNLCQWLTNVRQALAAKYSLYFYQTLSKQVTSSELKMNMGRLSVDLVSKVQSFVKKTDAASVNLVYEMCSSDDFGEIGPSYKHPQREVEKPKGLGSYPTIYSCARDQSNNEKRWPVVVSLMTDKALILSKMEKTVYEYDMKQQVTYFLSQVDIQVTLVIIYECKKSEKDSTITQFLQDVLSSLRQNIMSDQRFPKFFNSKAHTLKQVGFEDNRNT</sequence>
<dbReference type="InterPro" id="IPR018544">
    <property type="entry name" value="KICS_2"/>
</dbReference>
<dbReference type="GO" id="GO:1904262">
    <property type="term" value="P:negative regulation of TORC1 signaling"/>
    <property type="evidence" value="ECO:0007669"/>
    <property type="project" value="TreeGrafter"/>
</dbReference>
<reference evidence="1 2" key="1">
    <citation type="submission" date="2020-08" db="EMBL/GenBank/DDBJ databases">
        <authorList>
            <person name="Hejnol A."/>
        </authorList>
    </citation>
    <scope>NUCLEOTIDE SEQUENCE [LARGE SCALE GENOMIC DNA]</scope>
</reference>
<organism evidence="1 2">
    <name type="scientific">Dimorphilus gyrociliatus</name>
    <dbReference type="NCBI Taxonomy" id="2664684"/>
    <lineage>
        <taxon>Eukaryota</taxon>
        <taxon>Metazoa</taxon>
        <taxon>Spiralia</taxon>
        <taxon>Lophotrochozoa</taxon>
        <taxon>Annelida</taxon>
        <taxon>Polychaeta</taxon>
        <taxon>Polychaeta incertae sedis</taxon>
        <taxon>Dinophilidae</taxon>
        <taxon>Dimorphilus</taxon>
    </lineage>
</organism>
<proteinExistence type="predicted"/>
<dbReference type="InterPro" id="IPR038060">
    <property type="entry name" value="C12orf66-like_central_sf"/>
</dbReference>
<dbReference type="AlphaFoldDB" id="A0A7I8VET1"/>
<dbReference type="PANTHER" id="PTHR31581:SF1">
    <property type="entry name" value="KICSTOR SUBUNIT 2"/>
    <property type="match status" value="1"/>
</dbReference>
<keyword evidence="2" id="KW-1185">Reference proteome</keyword>
<dbReference type="SUPFAM" id="SSF158548">
    <property type="entry name" value="FLJ32549 domain-like"/>
    <property type="match status" value="1"/>
</dbReference>
<dbReference type="PANTHER" id="PTHR31581">
    <property type="entry name" value="KICSTOR COMPLEX PROTEIN C12ORF66"/>
    <property type="match status" value="1"/>
</dbReference>
<dbReference type="GO" id="GO:0061462">
    <property type="term" value="P:protein localization to lysosome"/>
    <property type="evidence" value="ECO:0007669"/>
    <property type="project" value="TreeGrafter"/>
</dbReference>
<protein>
    <submittedName>
        <fullName evidence="1">DgyrCDS3909</fullName>
    </submittedName>
</protein>
<dbReference type="Pfam" id="PF09404">
    <property type="entry name" value="C12orf66_like"/>
    <property type="match status" value="1"/>
</dbReference>
<dbReference type="GO" id="GO:0034198">
    <property type="term" value="P:cellular response to amino acid starvation"/>
    <property type="evidence" value="ECO:0007669"/>
    <property type="project" value="TreeGrafter"/>
</dbReference>
<dbReference type="OrthoDB" id="18134at2759"/>
<accession>A0A7I8VET1</accession>
<name>A0A7I8VET1_9ANNE</name>
<dbReference type="Proteomes" id="UP000549394">
    <property type="component" value="Unassembled WGS sequence"/>
</dbReference>
<dbReference type="SUPFAM" id="SSF160651">
    <property type="entry name" value="FLJ32549 C-terminal domain-like"/>
    <property type="match status" value="1"/>
</dbReference>